<keyword evidence="1" id="KW-1133">Transmembrane helix</keyword>
<dbReference type="SUPFAM" id="SSF53448">
    <property type="entry name" value="Nucleotide-diphospho-sugar transferases"/>
    <property type="match status" value="1"/>
</dbReference>
<gene>
    <name evidence="3" type="ORF">BacF7301_18950</name>
</gene>
<dbReference type="KEGG" id="bfc:BacF7301_18950"/>
<evidence type="ECO:0000259" key="2">
    <source>
        <dbReference type="Pfam" id="PF00535"/>
    </source>
</evidence>
<feature type="transmembrane region" description="Helical" evidence="1">
    <location>
        <begin position="270"/>
        <end position="288"/>
    </location>
</feature>
<feature type="domain" description="Glycosyltransferase 2-like" evidence="2">
    <location>
        <begin position="5"/>
        <end position="110"/>
    </location>
</feature>
<organism evidence="3 4">
    <name type="scientific">Bacteroides faecium</name>
    <dbReference type="NCBI Taxonomy" id="2715212"/>
    <lineage>
        <taxon>Bacteria</taxon>
        <taxon>Pseudomonadati</taxon>
        <taxon>Bacteroidota</taxon>
        <taxon>Bacteroidia</taxon>
        <taxon>Bacteroidales</taxon>
        <taxon>Bacteroidaceae</taxon>
        <taxon>Bacteroides</taxon>
    </lineage>
</organism>
<sequence length="291" mass="33830">MKTLTVFTPAYNRSDTLVRLYESLCRQTCDDFEWLIIDDGSTDNTEDVVKPWLKEQKFPIRYIKKENGGLHTGYTTAIANMDTELNVCIDSDDYMPDNAVEIIVSTWEKKCRGKNLAGIVGLDYRLDGTANGGEFVKEGPFHFHEIAKFHIGDDKKVCRTDLLKALPPMPVFKGEKNFNPIYYYLQVDAEYKFLVINKNLCFVDYQVDGMSANLYHQFKNSPHSFAQLRRLYMSMTYFTWTKHFRNAMHYVSSCIFGHEWDMLFTSPRPFITFLAIPGGIILNIYIRYKTL</sequence>
<proteinExistence type="predicted"/>
<dbReference type="Pfam" id="PF00535">
    <property type="entry name" value="Glycos_transf_2"/>
    <property type="match status" value="1"/>
</dbReference>
<dbReference type="CDD" id="cd00761">
    <property type="entry name" value="Glyco_tranf_GTA_type"/>
    <property type="match status" value="1"/>
</dbReference>
<keyword evidence="3" id="KW-0808">Transferase</keyword>
<evidence type="ECO:0000313" key="3">
    <source>
        <dbReference type="EMBL" id="QIU96101.1"/>
    </source>
</evidence>
<accession>A0A6H0KST1</accession>
<dbReference type="Proteomes" id="UP000501780">
    <property type="component" value="Chromosome"/>
</dbReference>
<dbReference type="Gene3D" id="3.90.550.10">
    <property type="entry name" value="Spore Coat Polysaccharide Biosynthesis Protein SpsA, Chain A"/>
    <property type="match status" value="1"/>
</dbReference>
<keyword evidence="1" id="KW-0472">Membrane</keyword>
<dbReference type="InterPro" id="IPR001173">
    <property type="entry name" value="Glyco_trans_2-like"/>
</dbReference>
<evidence type="ECO:0000313" key="4">
    <source>
        <dbReference type="Proteomes" id="UP000501780"/>
    </source>
</evidence>
<keyword evidence="4" id="KW-1185">Reference proteome</keyword>
<reference evidence="3 4" key="1">
    <citation type="submission" date="2020-03" db="EMBL/GenBank/DDBJ databases">
        <title>Genomic analysis of Bacteroides faecium CBA7301.</title>
        <authorList>
            <person name="Kim J."/>
            <person name="Roh S.W."/>
        </authorList>
    </citation>
    <scope>NUCLEOTIDE SEQUENCE [LARGE SCALE GENOMIC DNA]</scope>
    <source>
        <strain evidence="3 4">CBA7301</strain>
    </source>
</reference>
<dbReference type="PANTHER" id="PTHR22916:SF3">
    <property type="entry name" value="UDP-GLCNAC:BETAGAL BETA-1,3-N-ACETYLGLUCOSAMINYLTRANSFERASE-LIKE PROTEIN 1"/>
    <property type="match status" value="1"/>
</dbReference>
<keyword evidence="1" id="KW-0812">Transmembrane</keyword>
<name>A0A6H0KST1_9BACE</name>
<dbReference type="GO" id="GO:0016758">
    <property type="term" value="F:hexosyltransferase activity"/>
    <property type="evidence" value="ECO:0007669"/>
    <property type="project" value="UniProtKB-ARBA"/>
</dbReference>
<dbReference type="InterPro" id="IPR029044">
    <property type="entry name" value="Nucleotide-diphossugar_trans"/>
</dbReference>
<dbReference type="PANTHER" id="PTHR22916">
    <property type="entry name" value="GLYCOSYLTRANSFERASE"/>
    <property type="match status" value="1"/>
</dbReference>
<evidence type="ECO:0000256" key="1">
    <source>
        <dbReference type="SAM" id="Phobius"/>
    </source>
</evidence>
<dbReference type="EMBL" id="CP050831">
    <property type="protein sequence ID" value="QIU96101.1"/>
    <property type="molecule type" value="Genomic_DNA"/>
</dbReference>
<dbReference type="AlphaFoldDB" id="A0A6H0KST1"/>
<dbReference type="RefSeq" id="WP_167965259.1">
    <property type="nucleotide sequence ID" value="NZ_CP050831.1"/>
</dbReference>
<protein>
    <submittedName>
        <fullName evidence="3">Glycosyltransferase family 2 protein</fullName>
    </submittedName>
</protein>